<dbReference type="AlphaFoldDB" id="L9XBN0"/>
<evidence type="ECO:0000313" key="2">
    <source>
        <dbReference type="EMBL" id="ELY59022.1"/>
    </source>
</evidence>
<organism evidence="2 3">
    <name type="scientific">Natronolimnohabitans innermongolicus JCM 12255</name>
    <dbReference type="NCBI Taxonomy" id="1227499"/>
    <lineage>
        <taxon>Archaea</taxon>
        <taxon>Methanobacteriati</taxon>
        <taxon>Methanobacteriota</taxon>
        <taxon>Stenosarchaea group</taxon>
        <taxon>Halobacteria</taxon>
        <taxon>Halobacteriales</taxon>
        <taxon>Natrialbaceae</taxon>
        <taxon>Natronolimnohabitans</taxon>
    </lineage>
</organism>
<dbReference type="eggNOG" id="arCOG00504">
    <property type="taxonomic scope" value="Archaea"/>
</dbReference>
<keyword evidence="3" id="KW-1185">Reference proteome</keyword>
<dbReference type="Pfam" id="PF00753">
    <property type="entry name" value="Lactamase_B"/>
    <property type="match status" value="1"/>
</dbReference>
<sequence>MTLSSVTDGIDQVQFEHVRVLVLEDVPTGQTTLVDTAFEENGEELVETLEAEYGDIDRVILTHGDHGHHGGLAHVVDAFDPKLVMPADESKLYDHLEEADLDVEPDVAYEDGDLLEGNIRVVQVPGHTEATSALLLEDREILISGDTLDGADRGGMPEGYLLPPPALFNDDHEAAELNLYNLLEYDFEAVLVFHGSHVFENPKQKLDDFLVEREWNEWDPRTDDE</sequence>
<dbReference type="SMART" id="SM00849">
    <property type="entry name" value="Lactamase_B"/>
    <property type="match status" value="1"/>
</dbReference>
<dbReference type="Gene3D" id="3.60.15.10">
    <property type="entry name" value="Ribonuclease Z/Hydroxyacylglutathione hydrolase-like"/>
    <property type="match status" value="1"/>
</dbReference>
<dbReference type="PANTHER" id="PTHR23131">
    <property type="entry name" value="ENDORIBONUCLEASE LACTB2"/>
    <property type="match status" value="1"/>
</dbReference>
<evidence type="ECO:0000259" key="1">
    <source>
        <dbReference type="SMART" id="SM00849"/>
    </source>
</evidence>
<dbReference type="SUPFAM" id="SSF56281">
    <property type="entry name" value="Metallo-hydrolase/oxidoreductase"/>
    <property type="match status" value="1"/>
</dbReference>
<proteinExistence type="predicted"/>
<reference evidence="2 3" key="1">
    <citation type="journal article" date="2014" name="PLoS Genet.">
        <title>Phylogenetically driven sequencing of extremely halophilic archaea reveals strategies for static and dynamic osmo-response.</title>
        <authorList>
            <person name="Becker E.A."/>
            <person name="Seitzer P.M."/>
            <person name="Tritt A."/>
            <person name="Larsen D."/>
            <person name="Krusor M."/>
            <person name="Yao A.I."/>
            <person name="Wu D."/>
            <person name="Madern D."/>
            <person name="Eisen J.A."/>
            <person name="Darling A.E."/>
            <person name="Facciotti M.T."/>
        </authorList>
    </citation>
    <scope>NUCLEOTIDE SEQUENCE [LARGE SCALE GENOMIC DNA]</scope>
    <source>
        <strain evidence="2 3">JCM 12255</strain>
    </source>
</reference>
<dbReference type="InterPro" id="IPR036866">
    <property type="entry name" value="RibonucZ/Hydroxyglut_hydro"/>
</dbReference>
<dbReference type="STRING" id="1227499.C493_05210"/>
<dbReference type="EMBL" id="AOHZ01000030">
    <property type="protein sequence ID" value="ELY59022.1"/>
    <property type="molecule type" value="Genomic_DNA"/>
</dbReference>
<dbReference type="OrthoDB" id="197151at2157"/>
<dbReference type="RefSeq" id="WP_007258345.1">
    <property type="nucleotide sequence ID" value="NZ_AOHZ01000030.1"/>
</dbReference>
<dbReference type="InterPro" id="IPR050662">
    <property type="entry name" value="Sec-metab_biosynth-thioest"/>
</dbReference>
<evidence type="ECO:0000313" key="3">
    <source>
        <dbReference type="Proteomes" id="UP000011602"/>
    </source>
</evidence>
<name>L9XBN0_9EURY</name>
<dbReference type="InterPro" id="IPR001279">
    <property type="entry name" value="Metallo-B-lactamas"/>
</dbReference>
<dbReference type="Proteomes" id="UP000011602">
    <property type="component" value="Unassembled WGS sequence"/>
</dbReference>
<protein>
    <submittedName>
        <fullName evidence="2">Beta-lactamase</fullName>
    </submittedName>
</protein>
<gene>
    <name evidence="2" type="ORF">C493_05210</name>
</gene>
<dbReference type="PATRIC" id="fig|1227499.3.peg.1059"/>
<comment type="caution">
    <text evidence="2">The sequence shown here is derived from an EMBL/GenBank/DDBJ whole genome shotgun (WGS) entry which is preliminary data.</text>
</comment>
<feature type="domain" description="Metallo-beta-lactamase" evidence="1">
    <location>
        <begin position="17"/>
        <end position="197"/>
    </location>
</feature>
<accession>L9XBN0</accession>